<evidence type="ECO:0000256" key="6">
    <source>
        <dbReference type="ARBA" id="ARBA00023170"/>
    </source>
</evidence>
<evidence type="ECO:0000313" key="11">
    <source>
        <dbReference type="Proteomes" id="UP000663852"/>
    </source>
</evidence>
<reference evidence="10" key="1">
    <citation type="submission" date="2021-02" db="EMBL/GenBank/DDBJ databases">
        <authorList>
            <person name="Nowell W R."/>
        </authorList>
    </citation>
    <scope>NUCLEOTIDE SEQUENCE</scope>
</reference>
<keyword evidence="4" id="KW-0297">G-protein coupled receptor</keyword>
<evidence type="ECO:0000256" key="5">
    <source>
        <dbReference type="ARBA" id="ARBA00023136"/>
    </source>
</evidence>
<feature type="transmembrane region" description="Helical" evidence="8">
    <location>
        <begin position="265"/>
        <end position="289"/>
    </location>
</feature>
<dbReference type="Proteomes" id="UP000663852">
    <property type="component" value="Unassembled WGS sequence"/>
</dbReference>
<feature type="transmembrane region" description="Helical" evidence="8">
    <location>
        <begin position="223"/>
        <end position="245"/>
    </location>
</feature>
<dbReference type="PANTHER" id="PTHR24243:SF230">
    <property type="entry name" value="G-PROTEIN COUPLED RECEPTORS FAMILY 1 PROFILE DOMAIN-CONTAINING PROTEIN"/>
    <property type="match status" value="1"/>
</dbReference>
<keyword evidence="2 8" id="KW-0812">Transmembrane</keyword>
<evidence type="ECO:0000256" key="8">
    <source>
        <dbReference type="SAM" id="Phobius"/>
    </source>
</evidence>
<evidence type="ECO:0000256" key="3">
    <source>
        <dbReference type="ARBA" id="ARBA00022989"/>
    </source>
</evidence>
<evidence type="ECO:0000313" key="10">
    <source>
        <dbReference type="EMBL" id="CAF1406569.1"/>
    </source>
</evidence>
<evidence type="ECO:0000256" key="2">
    <source>
        <dbReference type="ARBA" id="ARBA00022692"/>
    </source>
</evidence>
<evidence type="ECO:0000256" key="7">
    <source>
        <dbReference type="ARBA" id="ARBA00023224"/>
    </source>
</evidence>
<name>A0A815LR55_ADIRI</name>
<evidence type="ECO:0000259" key="9">
    <source>
        <dbReference type="PROSITE" id="PS50262"/>
    </source>
</evidence>
<keyword evidence="3 8" id="KW-1133">Transmembrane helix</keyword>
<feature type="domain" description="G-protein coupled receptors family 1 profile" evidence="9">
    <location>
        <begin position="32"/>
        <end position="286"/>
    </location>
</feature>
<feature type="transmembrane region" description="Helical" evidence="8">
    <location>
        <begin position="95"/>
        <end position="114"/>
    </location>
</feature>
<dbReference type="SUPFAM" id="SSF81321">
    <property type="entry name" value="Family A G protein-coupled receptor-like"/>
    <property type="match status" value="1"/>
</dbReference>
<sequence>MSLNSTIAYLRDITDEVRFIFGLFNLVVGLISNLSLIIILTNLKIFHKTPSSFYLVAESYSNIGLLIFVCSSRISTGILRVDPTLVSLQWCKFRYGFNQLFGLCSLFTICFTTIDQYFSTHHRYAIRQLSTMKCAYLFLIIALLLSSSHGILFYIYADIQSLPFGCSIYNVMMKKYLSFFYFPVLSNALPILITMTFSLLSYRNVRRIVRRQVPIRRRRLDQQLTSMILIRVVSLIFFGLPYIIISLYQLNVSNNDNNLKSTIAVFLGALFYSLLYTNFSINFYLFLLISSRFRCQVKHFIRKLFHHCCHLRSSSRHIKFKNNQITPETFVNFYLVLLISSRFRCQVKNLIRKLFHYFCCPVCLSKRTKSNTNQKMFQ</sequence>
<evidence type="ECO:0000256" key="1">
    <source>
        <dbReference type="ARBA" id="ARBA00004141"/>
    </source>
</evidence>
<comment type="subcellular location">
    <subcellularLocation>
        <location evidence="1">Membrane</location>
        <topology evidence="1">Multi-pass membrane protein</topology>
    </subcellularLocation>
</comment>
<accession>A0A815LR55</accession>
<dbReference type="PROSITE" id="PS50262">
    <property type="entry name" value="G_PROTEIN_RECEP_F1_2"/>
    <property type="match status" value="1"/>
</dbReference>
<dbReference type="InterPro" id="IPR000276">
    <property type="entry name" value="GPCR_Rhodpsn"/>
</dbReference>
<comment type="caution">
    <text evidence="10">The sequence shown here is derived from an EMBL/GenBank/DDBJ whole genome shotgun (WGS) entry which is preliminary data.</text>
</comment>
<protein>
    <recommendedName>
        <fullName evidence="9">G-protein coupled receptors family 1 profile domain-containing protein</fullName>
    </recommendedName>
</protein>
<dbReference type="PANTHER" id="PTHR24243">
    <property type="entry name" value="G-PROTEIN COUPLED RECEPTOR"/>
    <property type="match status" value="1"/>
</dbReference>
<keyword evidence="7" id="KW-0807">Transducer</keyword>
<evidence type="ECO:0000256" key="4">
    <source>
        <dbReference type="ARBA" id="ARBA00023040"/>
    </source>
</evidence>
<keyword evidence="5 8" id="KW-0472">Membrane</keyword>
<keyword evidence="6" id="KW-0675">Receptor</keyword>
<gene>
    <name evidence="10" type="ORF">EDS130_LOCUS36400</name>
</gene>
<dbReference type="GO" id="GO:0005886">
    <property type="term" value="C:plasma membrane"/>
    <property type="evidence" value="ECO:0007669"/>
    <property type="project" value="TreeGrafter"/>
</dbReference>
<dbReference type="InterPro" id="IPR017452">
    <property type="entry name" value="GPCR_Rhodpsn_7TM"/>
</dbReference>
<dbReference type="Pfam" id="PF00001">
    <property type="entry name" value="7tm_1"/>
    <property type="match status" value="1"/>
</dbReference>
<organism evidence="10 11">
    <name type="scientific">Adineta ricciae</name>
    <name type="common">Rotifer</name>
    <dbReference type="NCBI Taxonomy" id="249248"/>
    <lineage>
        <taxon>Eukaryota</taxon>
        <taxon>Metazoa</taxon>
        <taxon>Spiralia</taxon>
        <taxon>Gnathifera</taxon>
        <taxon>Rotifera</taxon>
        <taxon>Eurotatoria</taxon>
        <taxon>Bdelloidea</taxon>
        <taxon>Adinetida</taxon>
        <taxon>Adinetidae</taxon>
        <taxon>Adineta</taxon>
    </lineage>
</organism>
<feature type="transmembrane region" description="Helical" evidence="8">
    <location>
        <begin position="176"/>
        <end position="202"/>
    </location>
</feature>
<proteinExistence type="predicted"/>
<dbReference type="EMBL" id="CAJNOJ010000338">
    <property type="protein sequence ID" value="CAF1406569.1"/>
    <property type="molecule type" value="Genomic_DNA"/>
</dbReference>
<dbReference type="GO" id="GO:0004930">
    <property type="term" value="F:G protein-coupled receptor activity"/>
    <property type="evidence" value="ECO:0007669"/>
    <property type="project" value="UniProtKB-KW"/>
</dbReference>
<dbReference type="AlphaFoldDB" id="A0A815LR55"/>
<feature type="transmembrane region" description="Helical" evidence="8">
    <location>
        <begin position="135"/>
        <end position="156"/>
    </location>
</feature>
<dbReference type="Gene3D" id="1.20.1070.10">
    <property type="entry name" value="Rhodopsin 7-helix transmembrane proteins"/>
    <property type="match status" value="1"/>
</dbReference>
<feature type="transmembrane region" description="Helical" evidence="8">
    <location>
        <begin position="20"/>
        <end position="41"/>
    </location>
</feature>